<evidence type="ECO:0000313" key="1">
    <source>
        <dbReference type="EMBL" id="KAI3360258.1"/>
    </source>
</evidence>
<dbReference type="EMBL" id="CM041547">
    <property type="protein sequence ID" value="KAI3360258.1"/>
    <property type="molecule type" value="Genomic_DNA"/>
</dbReference>
<evidence type="ECO:0000313" key="2">
    <source>
        <dbReference type="Proteomes" id="UP000831701"/>
    </source>
</evidence>
<accession>A0ACB8VXF9</accession>
<comment type="caution">
    <text evidence="1">The sequence shown here is derived from an EMBL/GenBank/DDBJ whole genome shotgun (WGS) entry which is preliminary data.</text>
</comment>
<dbReference type="Proteomes" id="UP000831701">
    <property type="component" value="Chromosome 17"/>
</dbReference>
<reference evidence="1" key="1">
    <citation type="submission" date="2022-04" db="EMBL/GenBank/DDBJ databases">
        <title>Jade perch genome.</title>
        <authorList>
            <person name="Chao B."/>
        </authorList>
    </citation>
    <scope>NUCLEOTIDE SEQUENCE</scope>
    <source>
        <strain evidence="1">CB-2022</strain>
    </source>
</reference>
<keyword evidence="2" id="KW-1185">Reference proteome</keyword>
<feature type="non-terminal residue" evidence="1">
    <location>
        <position position="245"/>
    </location>
</feature>
<name>A0ACB8VXF9_9TELE</name>
<sequence>MGFSACFTRSGQAPVRTAGPGRRRTLRLISSARPPSTTAAVMPGLDHGDFPDVSRVPPCYHDLCDVFTRLYSISGPKRKAMDKEIEALLRSGIIRPSSSPAGAGFFFFFGQKDGSLRPCINYSALNEITVKKQVLTQLLENHLYVKAEKCEFHASSVSFLGFIISPNQVKMDPEKFKWGPKAEEAFQCLKRLFTTAPVLTMPDPSLQFIVEVDASNEGVGPCYLSIHPCAFLSCKLSPVEWSATM</sequence>
<gene>
    <name evidence="1" type="ORF">L3Q82_014571</name>
</gene>
<organism evidence="1 2">
    <name type="scientific">Scortum barcoo</name>
    <name type="common">barcoo grunter</name>
    <dbReference type="NCBI Taxonomy" id="214431"/>
    <lineage>
        <taxon>Eukaryota</taxon>
        <taxon>Metazoa</taxon>
        <taxon>Chordata</taxon>
        <taxon>Craniata</taxon>
        <taxon>Vertebrata</taxon>
        <taxon>Euteleostomi</taxon>
        <taxon>Actinopterygii</taxon>
        <taxon>Neopterygii</taxon>
        <taxon>Teleostei</taxon>
        <taxon>Neoteleostei</taxon>
        <taxon>Acanthomorphata</taxon>
        <taxon>Eupercaria</taxon>
        <taxon>Centrarchiformes</taxon>
        <taxon>Terapontoidei</taxon>
        <taxon>Terapontidae</taxon>
        <taxon>Scortum</taxon>
    </lineage>
</organism>
<protein>
    <submittedName>
        <fullName evidence="1">Uncharacterized protein</fullName>
    </submittedName>
</protein>
<proteinExistence type="predicted"/>